<feature type="compositionally biased region" description="Basic residues" evidence="1">
    <location>
        <begin position="80"/>
        <end position="89"/>
    </location>
</feature>
<dbReference type="Proteomes" id="UP000799444">
    <property type="component" value="Unassembled WGS sequence"/>
</dbReference>
<feature type="region of interest" description="Disordered" evidence="1">
    <location>
        <begin position="690"/>
        <end position="709"/>
    </location>
</feature>
<dbReference type="AlphaFoldDB" id="A0A9P4V640"/>
<proteinExistence type="predicted"/>
<feature type="compositionally biased region" description="Acidic residues" evidence="1">
    <location>
        <begin position="532"/>
        <end position="545"/>
    </location>
</feature>
<reference evidence="2" key="1">
    <citation type="journal article" date="2020" name="Stud. Mycol.">
        <title>101 Dothideomycetes genomes: a test case for predicting lifestyles and emergence of pathogens.</title>
        <authorList>
            <person name="Haridas S."/>
            <person name="Albert R."/>
            <person name="Binder M."/>
            <person name="Bloem J."/>
            <person name="Labutti K."/>
            <person name="Salamov A."/>
            <person name="Andreopoulos B."/>
            <person name="Baker S."/>
            <person name="Barry K."/>
            <person name="Bills G."/>
            <person name="Bluhm B."/>
            <person name="Cannon C."/>
            <person name="Castanera R."/>
            <person name="Culley D."/>
            <person name="Daum C."/>
            <person name="Ezra D."/>
            <person name="Gonzalez J."/>
            <person name="Henrissat B."/>
            <person name="Kuo A."/>
            <person name="Liang C."/>
            <person name="Lipzen A."/>
            <person name="Lutzoni F."/>
            <person name="Magnuson J."/>
            <person name="Mondo S."/>
            <person name="Nolan M."/>
            <person name="Ohm R."/>
            <person name="Pangilinan J."/>
            <person name="Park H.-J."/>
            <person name="Ramirez L."/>
            <person name="Alfaro M."/>
            <person name="Sun H."/>
            <person name="Tritt A."/>
            <person name="Yoshinaga Y."/>
            <person name="Zwiers L.-H."/>
            <person name="Turgeon B."/>
            <person name="Goodwin S."/>
            <person name="Spatafora J."/>
            <person name="Crous P."/>
            <person name="Grigoriev I."/>
        </authorList>
    </citation>
    <scope>NUCLEOTIDE SEQUENCE</scope>
    <source>
        <strain evidence="2">CBS 125425</strain>
    </source>
</reference>
<gene>
    <name evidence="2" type="ORF">EJ04DRAFT_574081</name>
</gene>
<comment type="caution">
    <text evidence="2">The sequence shown here is derived from an EMBL/GenBank/DDBJ whole genome shotgun (WGS) entry which is preliminary data.</text>
</comment>
<organism evidence="2 3">
    <name type="scientific">Polyplosphaeria fusca</name>
    <dbReference type="NCBI Taxonomy" id="682080"/>
    <lineage>
        <taxon>Eukaryota</taxon>
        <taxon>Fungi</taxon>
        <taxon>Dikarya</taxon>
        <taxon>Ascomycota</taxon>
        <taxon>Pezizomycotina</taxon>
        <taxon>Dothideomycetes</taxon>
        <taxon>Pleosporomycetidae</taxon>
        <taxon>Pleosporales</taxon>
        <taxon>Tetraplosphaeriaceae</taxon>
        <taxon>Polyplosphaeria</taxon>
    </lineage>
</organism>
<name>A0A9P4V640_9PLEO</name>
<protein>
    <recommendedName>
        <fullName evidence="4">Myb-like domain-containing protein</fullName>
    </recommendedName>
</protein>
<sequence>MADRRSVRSSSRRITPTPQPQPQPQSATNAQAGRASRARGTRSASREVDQHVTTNATRPPRRRARGASVASESDHDAHPPRKTNKKGHKQTLELATVDEADSQLAIEQAPQTPPRTHDEAMLPHRSPGAISEMSGTTAISSFSQFVAEDLNPRHILRNLSTLYTVSGEFLAHLVPDAGDMEDDNLHIKEMHMPDSEFNEDFREYDDNMNLYLNRFRKHSQYIVPRAVRRALVGPEQDPDLIRSPVELVLYKANLLTFAKQGIVLDRGTGDTWTFLQHHDKFFPSMFLSSLASGHTPSNYATDSDLMSQTFELGLELRTQYFIEALHREANGFNDMTSDPDALLRDIFFQVEDDGVVNALGWEALGLGLGDSGLSREQRERVVEQTDDLRKYFLADTEDFSALNDAYPFDAFVLRLLDWVRLRHREIEGFVQNCGGADKLVQSVKEEAKDPNAAVETVTSPPSGKPRKSRTLFGRDRRRSKRKFDPNDDVHDEVLDTILAREKSSTPQTQQAKSQAAVLIEEAIQETIAVDEQASDDWQEPPVEESLETREAMDAEVSAPPRSTADYVKAYNRSTRLDKENRGGFFAPQAGAQRMEFGDGFDDTQPSPGPSSKAQGKQPQSSSPRKRRRQHEDESSNDEDVFETAERSSKATERRQEAPVRKKVRIDPGSSAPTSHQPLVRTGNLELLPVEQDESPSETEAPDMSEEIPTSSHRQIKQLARMNTQVATLQKPAQVRRKWSEEEEEVFQEYMAMFPQRYAQILEYDRSSVGREMLTNRTQVNLKDKARNMAMTMIKAGAGLSPGFENLITPSSSKGQELIAAGFDW</sequence>
<dbReference type="Gene3D" id="1.10.10.60">
    <property type="entry name" value="Homeodomain-like"/>
    <property type="match status" value="1"/>
</dbReference>
<feature type="region of interest" description="Disordered" evidence="1">
    <location>
        <begin position="529"/>
        <end position="566"/>
    </location>
</feature>
<feature type="compositionally biased region" description="Polar residues" evidence="1">
    <location>
        <begin position="603"/>
        <end position="614"/>
    </location>
</feature>
<feature type="region of interest" description="Disordered" evidence="1">
    <location>
        <begin position="595"/>
        <end position="681"/>
    </location>
</feature>
<feature type="region of interest" description="Disordered" evidence="1">
    <location>
        <begin position="447"/>
        <end position="488"/>
    </location>
</feature>
<feature type="compositionally biased region" description="Acidic residues" evidence="1">
    <location>
        <begin position="690"/>
        <end position="705"/>
    </location>
</feature>
<feature type="region of interest" description="Disordered" evidence="1">
    <location>
        <begin position="1"/>
        <end position="89"/>
    </location>
</feature>
<evidence type="ECO:0000313" key="3">
    <source>
        <dbReference type="Proteomes" id="UP000799444"/>
    </source>
</evidence>
<accession>A0A9P4V640</accession>
<feature type="compositionally biased region" description="Low complexity" evidence="1">
    <location>
        <begin position="24"/>
        <end position="35"/>
    </location>
</feature>
<dbReference type="OrthoDB" id="5398572at2759"/>
<dbReference type="InterPro" id="IPR052833">
    <property type="entry name" value="Telomeric_DNA-bd_trans-reg"/>
</dbReference>
<keyword evidence="3" id="KW-1185">Reference proteome</keyword>
<evidence type="ECO:0000256" key="1">
    <source>
        <dbReference type="SAM" id="MobiDB-lite"/>
    </source>
</evidence>
<feature type="compositionally biased region" description="Basic and acidic residues" evidence="1">
    <location>
        <begin position="643"/>
        <end position="659"/>
    </location>
</feature>
<dbReference type="EMBL" id="ML996111">
    <property type="protein sequence ID" value="KAF2738106.1"/>
    <property type="molecule type" value="Genomic_DNA"/>
</dbReference>
<evidence type="ECO:0008006" key="4">
    <source>
        <dbReference type="Google" id="ProtNLM"/>
    </source>
</evidence>
<feature type="compositionally biased region" description="Basic residues" evidence="1">
    <location>
        <begin position="464"/>
        <end position="481"/>
    </location>
</feature>
<dbReference type="PANTHER" id="PTHR47807">
    <property type="entry name" value="PROTEIN TBF1"/>
    <property type="match status" value="1"/>
</dbReference>
<evidence type="ECO:0000313" key="2">
    <source>
        <dbReference type="EMBL" id="KAF2738106.1"/>
    </source>
</evidence>
<dbReference type="PANTHER" id="PTHR47807:SF1">
    <property type="entry name" value="PROTEIN TBF1"/>
    <property type="match status" value="1"/>
</dbReference>